<dbReference type="EMBL" id="CATQJA010002710">
    <property type="protein sequence ID" value="CAJ0587448.1"/>
    <property type="molecule type" value="Genomic_DNA"/>
</dbReference>
<reference evidence="2" key="1">
    <citation type="submission" date="2023-06" db="EMBL/GenBank/DDBJ databases">
        <authorList>
            <person name="Delattre M."/>
        </authorList>
    </citation>
    <scope>NUCLEOTIDE SEQUENCE</scope>
    <source>
        <strain evidence="2">AF72</strain>
    </source>
</reference>
<evidence type="ECO:0000313" key="2">
    <source>
        <dbReference type="EMBL" id="CAJ0587448.1"/>
    </source>
</evidence>
<comment type="caution">
    <text evidence="2">The sequence shown here is derived from an EMBL/GenBank/DDBJ whole genome shotgun (WGS) entry which is preliminary data.</text>
</comment>
<organism evidence="2 3">
    <name type="scientific">Mesorhabditis spiculigera</name>
    <dbReference type="NCBI Taxonomy" id="96644"/>
    <lineage>
        <taxon>Eukaryota</taxon>
        <taxon>Metazoa</taxon>
        <taxon>Ecdysozoa</taxon>
        <taxon>Nematoda</taxon>
        <taxon>Chromadorea</taxon>
        <taxon>Rhabditida</taxon>
        <taxon>Rhabditina</taxon>
        <taxon>Rhabditomorpha</taxon>
        <taxon>Rhabditoidea</taxon>
        <taxon>Rhabditidae</taxon>
        <taxon>Mesorhabditinae</taxon>
        <taxon>Mesorhabditis</taxon>
    </lineage>
</organism>
<keyword evidence="3" id="KW-1185">Reference proteome</keyword>
<protein>
    <submittedName>
        <fullName evidence="2">Uncharacterized protein</fullName>
    </submittedName>
</protein>
<dbReference type="AlphaFoldDB" id="A0AA36GGL2"/>
<sequence length="68" mass="7107">MMKLFVVAACVAVVVAAAVVGRDCTSCRLSSIELDDRVHGSTALGTDGCKYFSPNCGPGLRYYVGFTG</sequence>
<feature type="signal peptide" evidence="1">
    <location>
        <begin position="1"/>
        <end position="16"/>
    </location>
</feature>
<proteinExistence type="predicted"/>
<evidence type="ECO:0000313" key="3">
    <source>
        <dbReference type="Proteomes" id="UP001177023"/>
    </source>
</evidence>
<dbReference type="Proteomes" id="UP001177023">
    <property type="component" value="Unassembled WGS sequence"/>
</dbReference>
<feature type="non-terminal residue" evidence="2">
    <location>
        <position position="1"/>
    </location>
</feature>
<feature type="chain" id="PRO_5041218653" evidence="1">
    <location>
        <begin position="17"/>
        <end position="68"/>
    </location>
</feature>
<evidence type="ECO:0000256" key="1">
    <source>
        <dbReference type="SAM" id="SignalP"/>
    </source>
</evidence>
<gene>
    <name evidence="2" type="ORF">MSPICULIGERA_LOCUS25415</name>
</gene>
<accession>A0AA36GGL2</accession>
<keyword evidence="1" id="KW-0732">Signal</keyword>
<name>A0AA36GGL2_9BILA</name>